<name>A0AAW0F1I5_9TRYP</name>
<organism evidence="3 4">
    <name type="scientific">Novymonas esmeraldas</name>
    <dbReference type="NCBI Taxonomy" id="1808958"/>
    <lineage>
        <taxon>Eukaryota</taxon>
        <taxon>Discoba</taxon>
        <taxon>Euglenozoa</taxon>
        <taxon>Kinetoplastea</taxon>
        <taxon>Metakinetoplastina</taxon>
        <taxon>Trypanosomatida</taxon>
        <taxon>Trypanosomatidae</taxon>
        <taxon>Novymonas</taxon>
    </lineage>
</organism>
<evidence type="ECO:0000313" key="4">
    <source>
        <dbReference type="Proteomes" id="UP001430356"/>
    </source>
</evidence>
<evidence type="ECO:0000313" key="3">
    <source>
        <dbReference type="EMBL" id="KAK7199256.1"/>
    </source>
</evidence>
<evidence type="ECO:0000256" key="1">
    <source>
        <dbReference type="SAM" id="MobiDB-lite"/>
    </source>
</evidence>
<keyword evidence="2" id="KW-0812">Transmembrane</keyword>
<dbReference type="Proteomes" id="UP001430356">
    <property type="component" value="Unassembled WGS sequence"/>
</dbReference>
<gene>
    <name evidence="3" type="ORF">NESM_000896400</name>
</gene>
<keyword evidence="2" id="KW-0472">Membrane</keyword>
<dbReference type="AlphaFoldDB" id="A0AAW0F1I5"/>
<keyword evidence="4" id="KW-1185">Reference proteome</keyword>
<accession>A0AAW0F1I5</accession>
<protein>
    <submittedName>
        <fullName evidence="3">Uncharacterized protein</fullName>
    </submittedName>
</protein>
<keyword evidence="2" id="KW-1133">Transmembrane helix</keyword>
<proteinExistence type="predicted"/>
<evidence type="ECO:0000256" key="2">
    <source>
        <dbReference type="SAM" id="Phobius"/>
    </source>
</evidence>
<feature type="compositionally biased region" description="Basic and acidic residues" evidence="1">
    <location>
        <begin position="71"/>
        <end position="83"/>
    </location>
</feature>
<dbReference type="EMBL" id="JAECZO010000260">
    <property type="protein sequence ID" value="KAK7199256.1"/>
    <property type="molecule type" value="Genomic_DNA"/>
</dbReference>
<feature type="transmembrane region" description="Helical" evidence="2">
    <location>
        <begin position="6"/>
        <end position="32"/>
    </location>
</feature>
<reference evidence="3 4" key="1">
    <citation type="journal article" date="2021" name="MBio">
        <title>A New Model Trypanosomatid, Novymonas esmeraldas: Genomic Perception of Its 'Candidatus Pandoraea novymonadis' Endosymbiont.</title>
        <authorList>
            <person name="Zakharova A."/>
            <person name="Saura A."/>
            <person name="Butenko A."/>
            <person name="Podesvova L."/>
            <person name="Warmusova S."/>
            <person name="Kostygov A.Y."/>
            <person name="Nenarokova A."/>
            <person name="Lukes J."/>
            <person name="Opperdoes F.R."/>
            <person name="Yurchenko V."/>
        </authorList>
    </citation>
    <scope>NUCLEOTIDE SEQUENCE [LARGE SCALE GENOMIC DNA]</scope>
    <source>
        <strain evidence="3 4">E262AT.01</strain>
    </source>
</reference>
<dbReference type="PROSITE" id="PS51257">
    <property type="entry name" value="PROKAR_LIPOPROTEIN"/>
    <property type="match status" value="1"/>
</dbReference>
<comment type="caution">
    <text evidence="3">The sequence shown here is derived from an EMBL/GenBank/DDBJ whole genome shotgun (WGS) entry which is preliminary data.</text>
</comment>
<sequence length="162" mass="17821">MINSRLTIPVVASLAPLCFLVAVAAVVLYLIILSCYCCLTRKPVEETNEPVAGEPVEAGNTFAYDYGNTDAGREPYPPHDYNDAHQQPRRHRRGRWHEWPVTAIVARRGPHVGTVVPDGPTYSTPYGCEAVQYGEAIYVAHPDGDGAATSNHARQLKPERQP</sequence>
<feature type="region of interest" description="Disordered" evidence="1">
    <location>
        <begin position="67"/>
        <end position="93"/>
    </location>
</feature>